<comment type="subcellular location">
    <subcellularLocation>
        <location evidence="1 10">Cell membrane</location>
        <topology evidence="1 10">Multi-pass membrane protein</topology>
    </subcellularLocation>
</comment>
<keyword evidence="2 10" id="KW-1003">Cell membrane</keyword>
<dbReference type="GO" id="GO:0140114">
    <property type="term" value="P:cellular detoxification of fluoride"/>
    <property type="evidence" value="ECO:0007669"/>
    <property type="project" value="UniProtKB-UniRule"/>
</dbReference>
<feature type="transmembrane region" description="Helical" evidence="10">
    <location>
        <begin position="34"/>
        <end position="52"/>
    </location>
</feature>
<dbReference type="HAMAP" id="MF_00454">
    <property type="entry name" value="FluC"/>
    <property type="match status" value="1"/>
</dbReference>
<feature type="binding site" evidence="10">
    <location>
        <position position="69"/>
    </location>
    <ligand>
        <name>Na(+)</name>
        <dbReference type="ChEBI" id="CHEBI:29101"/>
        <note>structural</note>
    </ligand>
</feature>
<comment type="similarity">
    <text evidence="7 10">Belongs to the fluoride channel Fluc/FEX (TC 1.A.43) family.</text>
</comment>
<evidence type="ECO:0000256" key="6">
    <source>
        <dbReference type="ARBA" id="ARBA00023303"/>
    </source>
</evidence>
<dbReference type="Pfam" id="PF02537">
    <property type="entry name" value="CRCB"/>
    <property type="match status" value="1"/>
</dbReference>
<evidence type="ECO:0000256" key="3">
    <source>
        <dbReference type="ARBA" id="ARBA00022692"/>
    </source>
</evidence>
<keyword evidence="4 10" id="KW-1133">Transmembrane helix</keyword>
<dbReference type="EMBL" id="QFCR01000062">
    <property type="protein sequence ID" value="TNK89690.1"/>
    <property type="molecule type" value="Genomic_DNA"/>
</dbReference>
<keyword evidence="3 10" id="KW-0812">Transmembrane</keyword>
<dbReference type="AlphaFoldDB" id="A0A5C4TGZ4"/>
<evidence type="ECO:0000256" key="10">
    <source>
        <dbReference type="HAMAP-Rule" id="MF_00454"/>
    </source>
</evidence>
<keyword evidence="10" id="KW-0406">Ion transport</keyword>
<comment type="catalytic activity">
    <reaction evidence="8">
        <text>fluoride(in) = fluoride(out)</text>
        <dbReference type="Rhea" id="RHEA:76159"/>
        <dbReference type="ChEBI" id="CHEBI:17051"/>
    </reaction>
    <physiologicalReaction direction="left-to-right" evidence="8">
        <dbReference type="Rhea" id="RHEA:76160"/>
    </physiologicalReaction>
</comment>
<comment type="activity regulation">
    <text evidence="10">Na(+) is not transported, but it plays an essential structural role and its presence is essential for fluoride channel function.</text>
</comment>
<dbReference type="GO" id="GO:0005886">
    <property type="term" value="C:plasma membrane"/>
    <property type="evidence" value="ECO:0007669"/>
    <property type="project" value="UniProtKB-SubCell"/>
</dbReference>
<evidence type="ECO:0000256" key="7">
    <source>
        <dbReference type="ARBA" id="ARBA00035120"/>
    </source>
</evidence>
<accession>A0A5C4TGZ4</accession>
<dbReference type="Proteomes" id="UP000313312">
    <property type="component" value="Unassembled WGS sequence"/>
</dbReference>
<proteinExistence type="inferred from homology"/>
<organism evidence="11 12">
    <name type="scientific">Fructilactobacillus sanfranciscensis</name>
    <name type="common">Lactobacillus sanfranciscensis</name>
    <dbReference type="NCBI Taxonomy" id="1625"/>
    <lineage>
        <taxon>Bacteria</taxon>
        <taxon>Bacillati</taxon>
        <taxon>Bacillota</taxon>
        <taxon>Bacilli</taxon>
        <taxon>Lactobacillales</taxon>
        <taxon>Lactobacillaceae</taxon>
        <taxon>Fructilactobacillus</taxon>
    </lineage>
</organism>
<dbReference type="PANTHER" id="PTHR28259">
    <property type="entry name" value="FLUORIDE EXPORT PROTEIN 1-RELATED"/>
    <property type="match status" value="1"/>
</dbReference>
<dbReference type="PANTHER" id="PTHR28259:SF1">
    <property type="entry name" value="FLUORIDE EXPORT PROTEIN 1-RELATED"/>
    <property type="match status" value="1"/>
</dbReference>
<evidence type="ECO:0000256" key="5">
    <source>
        <dbReference type="ARBA" id="ARBA00023136"/>
    </source>
</evidence>
<comment type="function">
    <text evidence="9 10">Fluoride-specific ion channel. Important for reducing fluoride concentration in the cell, thus reducing its toxicity.</text>
</comment>
<evidence type="ECO:0000256" key="1">
    <source>
        <dbReference type="ARBA" id="ARBA00004651"/>
    </source>
</evidence>
<keyword evidence="10" id="KW-0915">Sodium</keyword>
<protein>
    <recommendedName>
        <fullName evidence="10">Fluoride-specific ion channel FluC</fullName>
    </recommendedName>
</protein>
<evidence type="ECO:0000256" key="4">
    <source>
        <dbReference type="ARBA" id="ARBA00022989"/>
    </source>
</evidence>
<name>A0A5C4TGZ4_FRUSA</name>
<keyword evidence="10" id="KW-0479">Metal-binding</keyword>
<evidence type="ECO:0000313" key="11">
    <source>
        <dbReference type="EMBL" id="TNK89690.1"/>
    </source>
</evidence>
<reference evidence="11 12" key="1">
    <citation type="submission" date="2018-05" db="EMBL/GenBank/DDBJ databases">
        <title>Lactobacillus sanfranciscensis Ah4 draft denome sequence.</title>
        <authorList>
            <person name="Zhang G."/>
        </authorList>
    </citation>
    <scope>NUCLEOTIDE SEQUENCE [LARGE SCALE GENOMIC DNA]</scope>
    <source>
        <strain evidence="11 12">Ah4</strain>
    </source>
</reference>
<keyword evidence="10" id="KW-0813">Transport</keyword>
<evidence type="ECO:0000256" key="9">
    <source>
        <dbReference type="ARBA" id="ARBA00049940"/>
    </source>
</evidence>
<dbReference type="RefSeq" id="WP_016377782.1">
    <property type="nucleotide sequence ID" value="NZ_JARBEV010000030.1"/>
</dbReference>
<feature type="transmembrane region" description="Helical" evidence="10">
    <location>
        <begin position="59"/>
        <end position="83"/>
    </location>
</feature>
<sequence length="118" mass="12473">MTTMIWVGLGAGLGAACRYGITVLGKLVSPTIPYATILINVIGSLLAGYLTGSQLPGTWALFLLTGVCGGFTTFSTFSVDTFVLVRNHRYLLAGWYWLGTVALGVLAVVCGLWLGMHS</sequence>
<keyword evidence="6 10" id="KW-0407">Ion channel</keyword>
<dbReference type="GO" id="GO:0062054">
    <property type="term" value="F:fluoride channel activity"/>
    <property type="evidence" value="ECO:0007669"/>
    <property type="project" value="UniProtKB-UniRule"/>
</dbReference>
<feature type="transmembrane region" description="Helical" evidence="10">
    <location>
        <begin position="95"/>
        <end position="115"/>
    </location>
</feature>
<comment type="caution">
    <text evidence="11">The sequence shown here is derived from an EMBL/GenBank/DDBJ whole genome shotgun (WGS) entry which is preliminary data.</text>
</comment>
<keyword evidence="5 10" id="KW-0472">Membrane</keyword>
<dbReference type="GO" id="GO:0046872">
    <property type="term" value="F:metal ion binding"/>
    <property type="evidence" value="ECO:0007669"/>
    <property type="project" value="UniProtKB-KW"/>
</dbReference>
<dbReference type="InterPro" id="IPR003691">
    <property type="entry name" value="FluC"/>
</dbReference>
<feature type="binding site" evidence="10">
    <location>
        <position position="72"/>
    </location>
    <ligand>
        <name>Na(+)</name>
        <dbReference type="ChEBI" id="CHEBI:29101"/>
        <note>structural</note>
    </ligand>
</feature>
<evidence type="ECO:0000256" key="8">
    <source>
        <dbReference type="ARBA" id="ARBA00035585"/>
    </source>
</evidence>
<gene>
    <name evidence="10" type="primary">fluC</name>
    <name evidence="10" type="synonym">crcB</name>
    <name evidence="11" type="ORF">DID87_07165</name>
</gene>
<evidence type="ECO:0000313" key="12">
    <source>
        <dbReference type="Proteomes" id="UP000313312"/>
    </source>
</evidence>
<evidence type="ECO:0000256" key="2">
    <source>
        <dbReference type="ARBA" id="ARBA00022475"/>
    </source>
</evidence>